<dbReference type="AlphaFoldDB" id="A0A0R1MQP3"/>
<name>A0A0R1MQP3_9LACO</name>
<evidence type="ECO:0000313" key="2">
    <source>
        <dbReference type="Proteomes" id="UP000051448"/>
    </source>
</evidence>
<dbReference type="PATRIC" id="fig|1423759.3.peg.1191"/>
<keyword evidence="2" id="KW-1185">Reference proteome</keyword>
<protein>
    <submittedName>
        <fullName evidence="1">Uncharacterized protein</fullName>
    </submittedName>
</protein>
<dbReference type="EMBL" id="AZDX01000003">
    <property type="protein sequence ID" value="KRL08052.1"/>
    <property type="molecule type" value="Genomic_DNA"/>
</dbReference>
<accession>A0A0R1MQP3</accession>
<comment type="caution">
    <text evidence="1">The sequence shown here is derived from an EMBL/GenBank/DDBJ whole genome shotgun (WGS) entry which is preliminary data.</text>
</comment>
<evidence type="ECO:0000313" key="1">
    <source>
        <dbReference type="EMBL" id="KRL08052.1"/>
    </source>
</evidence>
<organism evidence="1 2">
    <name type="scientific">Liquorilactobacillus hordei DSM 19519</name>
    <dbReference type="NCBI Taxonomy" id="1423759"/>
    <lineage>
        <taxon>Bacteria</taxon>
        <taxon>Bacillati</taxon>
        <taxon>Bacillota</taxon>
        <taxon>Bacilli</taxon>
        <taxon>Lactobacillales</taxon>
        <taxon>Lactobacillaceae</taxon>
        <taxon>Liquorilactobacillus</taxon>
    </lineage>
</organism>
<reference evidence="1 2" key="1">
    <citation type="journal article" date="2015" name="Genome Announc.">
        <title>Expanding the biotechnology potential of lactobacilli through comparative genomics of 213 strains and associated genera.</title>
        <authorList>
            <person name="Sun Z."/>
            <person name="Harris H.M."/>
            <person name="McCann A."/>
            <person name="Guo C."/>
            <person name="Argimon S."/>
            <person name="Zhang W."/>
            <person name="Yang X."/>
            <person name="Jeffery I.B."/>
            <person name="Cooney J.C."/>
            <person name="Kagawa T.F."/>
            <person name="Liu W."/>
            <person name="Song Y."/>
            <person name="Salvetti E."/>
            <person name="Wrobel A."/>
            <person name="Rasinkangas P."/>
            <person name="Parkhill J."/>
            <person name="Rea M.C."/>
            <person name="O'Sullivan O."/>
            <person name="Ritari J."/>
            <person name="Douillard F.P."/>
            <person name="Paul Ross R."/>
            <person name="Yang R."/>
            <person name="Briner A.E."/>
            <person name="Felis G.E."/>
            <person name="de Vos W.M."/>
            <person name="Barrangou R."/>
            <person name="Klaenhammer T.R."/>
            <person name="Caufield P.W."/>
            <person name="Cui Y."/>
            <person name="Zhang H."/>
            <person name="O'Toole P.W."/>
        </authorList>
    </citation>
    <scope>NUCLEOTIDE SEQUENCE [LARGE SCALE GENOMIC DNA]</scope>
    <source>
        <strain evidence="1 2">DSM 19519</strain>
    </source>
</reference>
<sequence>MEFIMAKYINKKGQVLSIEADECAENPMREWGMFGTYYTFESRSFSPQEHKYSDSMEFLGSIIGDELVEKIHDKYSNTSDFLSDVLKRINKLGYIMFPISKFEHSNVVYSIGVSNGWDCGTVGLAFVTKEKLYKEFGKKRISSQVIERVKNIFESELNTYTQWCNGEVYGFTVSDSKGEVVDSCWGFYGLCQDTDLDEAVKSGLLETVAESTNCGEPSDWEEAKVDRVIYKAKTA</sequence>
<dbReference type="STRING" id="1423759.FC92_GL001126"/>
<proteinExistence type="predicted"/>
<gene>
    <name evidence="1" type="ORF">FC92_GL001126</name>
</gene>
<dbReference type="Proteomes" id="UP000051448">
    <property type="component" value="Unassembled WGS sequence"/>
</dbReference>